<feature type="domain" description="Glycoside hydrolase family 2 catalytic" evidence="6">
    <location>
        <begin position="378"/>
        <end position="621"/>
    </location>
</feature>
<dbReference type="InterPro" id="IPR040605">
    <property type="entry name" value="Glyco_hydro2_dom5"/>
</dbReference>
<evidence type="ECO:0000259" key="7">
    <source>
        <dbReference type="Pfam" id="PF02837"/>
    </source>
</evidence>
<dbReference type="Pfam" id="PF00703">
    <property type="entry name" value="Glyco_hydro_2"/>
    <property type="match status" value="1"/>
</dbReference>
<keyword evidence="11" id="KW-1185">Reference proteome</keyword>
<dbReference type="RefSeq" id="WP_309806090.1">
    <property type="nucleotide sequence ID" value="NZ_JAVDRD010000010.1"/>
</dbReference>
<dbReference type="Pfam" id="PF02837">
    <property type="entry name" value="Glyco_hydro_2_N"/>
    <property type="match status" value="1"/>
</dbReference>
<dbReference type="InterPro" id="IPR008979">
    <property type="entry name" value="Galactose-bd-like_sf"/>
</dbReference>
<feature type="domain" description="Glycosyl hydrolases family 2 sugar binding" evidence="7">
    <location>
        <begin position="159"/>
        <end position="254"/>
    </location>
</feature>
<dbReference type="InterPro" id="IPR006103">
    <property type="entry name" value="Glyco_hydro_2_cat"/>
</dbReference>
<dbReference type="InterPro" id="IPR006311">
    <property type="entry name" value="TAT_signal"/>
</dbReference>
<dbReference type="Proteomes" id="UP001184150">
    <property type="component" value="Unassembled WGS sequence"/>
</dbReference>
<protein>
    <submittedName>
        <fullName evidence="10">Beta-galactosidase</fullName>
        <ecNumber evidence="10">3.2.1.23</ecNumber>
    </submittedName>
</protein>
<name>A0ABU1MRW2_9SPHN</name>
<feature type="domain" description="Glycoside hydrolase family 2 immunoglobulin-like beta-sandwich" evidence="5">
    <location>
        <begin position="270"/>
        <end position="368"/>
    </location>
</feature>
<dbReference type="InterPro" id="IPR051913">
    <property type="entry name" value="GH2_Domain-Containing"/>
</dbReference>
<evidence type="ECO:0000256" key="3">
    <source>
        <dbReference type="ARBA" id="ARBA00023295"/>
    </source>
</evidence>
<dbReference type="Pfam" id="PF18565">
    <property type="entry name" value="Glyco_hydro2_C5"/>
    <property type="match status" value="1"/>
</dbReference>
<evidence type="ECO:0000313" key="10">
    <source>
        <dbReference type="EMBL" id="MDR6512587.1"/>
    </source>
</evidence>
<dbReference type="EMBL" id="JAVDRD010000010">
    <property type="protein sequence ID" value="MDR6512587.1"/>
    <property type="molecule type" value="Genomic_DNA"/>
</dbReference>
<accession>A0ABU1MRW2</accession>
<dbReference type="InterPro" id="IPR006101">
    <property type="entry name" value="Glyco_hydro_2"/>
</dbReference>
<dbReference type="SUPFAM" id="SSF51445">
    <property type="entry name" value="(Trans)glycosidases"/>
    <property type="match status" value="1"/>
</dbReference>
<sequence>MPPADNALPRAATLASRRALLKGAAGWAMAMRLGWGGSAMALPSANSGAALLIAPTDMMPGGLRMPAPLPGAAPRPPVTEPGRQSLDQGWLFHEGDIPFPVPADHNATYLSVKAGNAGGPAALDFDASDWQAVTLPHDWASAQGFDPAANVSQGYRPRGIGWYRRLIRLDPALEGQKIELRFDGIASHATVWVNGSEVAHSWSGYTGVTIDLTPFARYGDDLNWIAVRADATVREGWWYEGAGIYRHAWLVTRPPLHIAEQGVHGHPVRQADGTWTVPVSVTLGNIGDAPASAVVRAMVRDAAGRTLCQGSATAKVDGLDQGKAQITLRPDGAVAPWSPDDPVLHDLLVEVKRDGVVIDRRSVAIGFRAVVFDPARGLLLNGIATKIKGVCLHQDHAGVGVAVPDALVLWRLQRLKQLGCNAIRMTHGACAPEVMDWCDRLGFLVMAENRLFNPAPDYLAQLEWLVRRDRNHPCVFAWSVFNEEPMQGTHAGKEMVRRLRAAVRRLDPDRPVTAAMSGGFFNPENVGQAVDLMGFNYYQGDYDRYHALHPDQPMLSSEDTSAYGTRGAFASDPQAHVITALDKEAASWGATHRQSWQAIAARPFVAGGFVWTGLDYHGEPTPYAWPSVGSFFGIMDLCGFPKTAFGIRQAQWLDSAPMVWIDPHWTWPGREGQPIEMLAITNAPALEVRLNGRTVARIAQADRIMGHTLHIPYAPGRLEALAIDSGKVVARMVHETAGPAKALRLTPTHTALGSESDDAMAITIDAIDAHGRHVPVAQDMAHLAVQGGAIIGLGNGDPNSHESEKGSARSLFNGLAQAIVQGDAGLGPLVLEARAPGLAPARLVVGREGRSAAPTVAAEAPRQRLNRWLRSPALPARPDPRLAPAAGDNNSWDSVGSSEVATPAAGSGEQWHLYRATITPWRAVAARGGSLRFASLAGTAEVWLDGALLGRKTSPAPAPLTLALPAGAGPRELVVIVAARDGSVSGIAGPVDLTP</sequence>
<dbReference type="SUPFAM" id="SSF49785">
    <property type="entry name" value="Galactose-binding domain-like"/>
    <property type="match status" value="1"/>
</dbReference>
<dbReference type="Gene3D" id="2.60.120.260">
    <property type="entry name" value="Galactose-binding domain-like"/>
    <property type="match status" value="1"/>
</dbReference>
<reference evidence="10 11" key="1">
    <citation type="submission" date="2023-07" db="EMBL/GenBank/DDBJ databases">
        <title>Sorghum-associated microbial communities from plants grown in Nebraska, USA.</title>
        <authorList>
            <person name="Schachtman D."/>
        </authorList>
    </citation>
    <scope>NUCLEOTIDE SEQUENCE [LARGE SCALE GENOMIC DNA]</scope>
    <source>
        <strain evidence="10 11">DS1027</strain>
    </source>
</reference>
<dbReference type="NCBIfam" id="NF041462">
    <property type="entry name" value="GalA"/>
    <property type="match status" value="1"/>
</dbReference>
<dbReference type="EC" id="3.2.1.23" evidence="10"/>
<feature type="domain" description="Glycoside hydrolase family 2" evidence="9">
    <location>
        <begin position="743"/>
        <end position="843"/>
    </location>
</feature>
<comment type="similarity">
    <text evidence="1">Belongs to the glycosyl hydrolase 2 family.</text>
</comment>
<evidence type="ECO:0000256" key="2">
    <source>
        <dbReference type="ARBA" id="ARBA00022801"/>
    </source>
</evidence>
<dbReference type="InterPro" id="IPR017853">
    <property type="entry name" value="GH"/>
</dbReference>
<feature type="compositionally biased region" description="Low complexity" evidence="4">
    <location>
        <begin position="871"/>
        <end position="886"/>
    </location>
</feature>
<dbReference type="InterPro" id="IPR006104">
    <property type="entry name" value="Glyco_hydro_2_N"/>
</dbReference>
<dbReference type="GO" id="GO:0004565">
    <property type="term" value="F:beta-galactosidase activity"/>
    <property type="evidence" value="ECO:0007669"/>
    <property type="project" value="UniProtKB-EC"/>
</dbReference>
<keyword evidence="2 10" id="KW-0378">Hydrolase</keyword>
<dbReference type="InterPro" id="IPR048230">
    <property type="entry name" value="GalA-like"/>
</dbReference>
<proteinExistence type="inferred from homology"/>
<dbReference type="InterPro" id="IPR032311">
    <property type="entry name" value="DUF4982"/>
</dbReference>
<dbReference type="Pfam" id="PF02836">
    <property type="entry name" value="Glyco_hydro_2_C"/>
    <property type="match status" value="1"/>
</dbReference>
<gene>
    <name evidence="10" type="ORF">J2792_003472</name>
</gene>
<dbReference type="Gene3D" id="2.60.40.10">
    <property type="entry name" value="Immunoglobulins"/>
    <property type="match status" value="3"/>
</dbReference>
<evidence type="ECO:0000256" key="4">
    <source>
        <dbReference type="SAM" id="MobiDB-lite"/>
    </source>
</evidence>
<comment type="caution">
    <text evidence="10">The sequence shown here is derived from an EMBL/GenBank/DDBJ whole genome shotgun (WGS) entry which is preliminary data.</text>
</comment>
<evidence type="ECO:0000259" key="8">
    <source>
        <dbReference type="Pfam" id="PF16355"/>
    </source>
</evidence>
<evidence type="ECO:0000256" key="1">
    <source>
        <dbReference type="ARBA" id="ARBA00007401"/>
    </source>
</evidence>
<organism evidence="10 11">
    <name type="scientific">Novosphingobium capsulatum</name>
    <dbReference type="NCBI Taxonomy" id="13688"/>
    <lineage>
        <taxon>Bacteria</taxon>
        <taxon>Pseudomonadati</taxon>
        <taxon>Pseudomonadota</taxon>
        <taxon>Alphaproteobacteria</taxon>
        <taxon>Sphingomonadales</taxon>
        <taxon>Sphingomonadaceae</taxon>
        <taxon>Novosphingobium</taxon>
    </lineage>
</organism>
<keyword evidence="3 10" id="KW-0326">Glycosidase</keyword>
<evidence type="ECO:0000259" key="5">
    <source>
        <dbReference type="Pfam" id="PF00703"/>
    </source>
</evidence>
<dbReference type="PROSITE" id="PS51318">
    <property type="entry name" value="TAT"/>
    <property type="match status" value="1"/>
</dbReference>
<dbReference type="SUPFAM" id="SSF49303">
    <property type="entry name" value="beta-Galactosidase/glucuronidase domain"/>
    <property type="match status" value="1"/>
</dbReference>
<dbReference type="PRINTS" id="PR00132">
    <property type="entry name" value="GLHYDRLASE2"/>
</dbReference>
<dbReference type="PANTHER" id="PTHR42732:SF1">
    <property type="entry name" value="BETA-MANNOSIDASE"/>
    <property type="match status" value="1"/>
</dbReference>
<evidence type="ECO:0000313" key="11">
    <source>
        <dbReference type="Proteomes" id="UP001184150"/>
    </source>
</evidence>
<dbReference type="Gene3D" id="3.20.20.80">
    <property type="entry name" value="Glycosidases"/>
    <property type="match status" value="1"/>
</dbReference>
<dbReference type="InterPro" id="IPR006102">
    <property type="entry name" value="Ig-like_GH2"/>
</dbReference>
<feature type="region of interest" description="Disordered" evidence="4">
    <location>
        <begin position="871"/>
        <end position="903"/>
    </location>
</feature>
<dbReference type="Pfam" id="PF16355">
    <property type="entry name" value="DUF4982"/>
    <property type="match status" value="1"/>
</dbReference>
<evidence type="ECO:0000259" key="9">
    <source>
        <dbReference type="Pfam" id="PF18565"/>
    </source>
</evidence>
<feature type="compositionally biased region" description="Polar residues" evidence="4">
    <location>
        <begin position="888"/>
        <end position="900"/>
    </location>
</feature>
<evidence type="ECO:0000259" key="6">
    <source>
        <dbReference type="Pfam" id="PF02836"/>
    </source>
</evidence>
<dbReference type="PANTHER" id="PTHR42732">
    <property type="entry name" value="BETA-GALACTOSIDASE"/>
    <property type="match status" value="1"/>
</dbReference>
<dbReference type="InterPro" id="IPR013783">
    <property type="entry name" value="Ig-like_fold"/>
</dbReference>
<dbReference type="InterPro" id="IPR036156">
    <property type="entry name" value="Beta-gal/glucu_dom_sf"/>
</dbReference>
<feature type="domain" description="DUF4982" evidence="8">
    <location>
        <begin position="672"/>
        <end position="730"/>
    </location>
</feature>